<dbReference type="EMBL" id="CP010586">
    <property type="protein sequence ID" value="AKP77984.1"/>
    <property type="molecule type" value="Genomic_DNA"/>
</dbReference>
<evidence type="ECO:0000256" key="3">
    <source>
        <dbReference type="ARBA" id="ARBA00023082"/>
    </source>
</evidence>
<evidence type="ECO:0000256" key="2">
    <source>
        <dbReference type="ARBA" id="ARBA00023015"/>
    </source>
</evidence>
<feature type="domain" description="RNA polymerase sigma-70 region 2" evidence="5">
    <location>
        <begin position="23"/>
        <end position="84"/>
    </location>
</feature>
<comment type="similarity">
    <text evidence="1">Belongs to the sigma-70 factor family. ECF subfamily.</text>
</comment>
<dbReference type="InterPro" id="IPR036388">
    <property type="entry name" value="WH-like_DNA-bd_sf"/>
</dbReference>
<dbReference type="GO" id="GO:0016987">
    <property type="term" value="F:sigma factor activity"/>
    <property type="evidence" value="ECO:0007669"/>
    <property type="project" value="UniProtKB-KW"/>
</dbReference>
<dbReference type="SUPFAM" id="SSF88946">
    <property type="entry name" value="Sigma2 domain of RNA polymerase sigma factors"/>
    <property type="match status" value="1"/>
</dbReference>
<organism evidence="7 8">
    <name type="scientific">Priestia megaterium Q3</name>
    <dbReference type="NCBI Taxonomy" id="1452722"/>
    <lineage>
        <taxon>Bacteria</taxon>
        <taxon>Bacillati</taxon>
        <taxon>Bacillota</taxon>
        <taxon>Bacilli</taxon>
        <taxon>Bacillales</taxon>
        <taxon>Bacillaceae</taxon>
        <taxon>Priestia</taxon>
    </lineage>
</organism>
<evidence type="ECO:0000313" key="7">
    <source>
        <dbReference type="EMBL" id="AKP77984.1"/>
    </source>
</evidence>
<protein>
    <submittedName>
        <fullName evidence="7">Sigma-W factor</fullName>
    </submittedName>
</protein>
<dbReference type="GO" id="GO:0003677">
    <property type="term" value="F:DNA binding"/>
    <property type="evidence" value="ECO:0007669"/>
    <property type="project" value="InterPro"/>
</dbReference>
<dbReference type="InterPro" id="IPR013325">
    <property type="entry name" value="RNA_pol_sigma_r2"/>
</dbReference>
<sequence length="178" mass="21440">MNDLLFALVEQEEYEILLEEAMNEYGQSILQLVYSYVRNSTVSEDLTQEIFVKFYNSLSTYSKQSSLKTWLWRIAINHCKDYLKSWYVRKMQFTEHIHTIFESSKEMIEEEMVKNEESEELVQTVMSLPLKYRELIYLHYFEEYTIKEIAELLSINSNTIKTRLRRGKELLKQMIEEG</sequence>
<reference evidence="7 8" key="1">
    <citation type="submission" date="2015-01" db="EMBL/GenBank/DDBJ databases">
        <title>Genome sequence of bacillus megaterium Q3.</title>
        <authorList>
            <person name="Wang Y."/>
            <person name="Luo K."/>
            <person name="Bai L."/>
            <person name="Luo F."/>
        </authorList>
    </citation>
    <scope>NUCLEOTIDE SEQUENCE [LARGE SCALE GENOMIC DNA]</scope>
    <source>
        <strain evidence="7 8">Q3</strain>
    </source>
</reference>
<dbReference type="GO" id="GO:0006352">
    <property type="term" value="P:DNA-templated transcription initiation"/>
    <property type="evidence" value="ECO:0007669"/>
    <property type="project" value="InterPro"/>
</dbReference>
<dbReference type="InterPro" id="IPR007627">
    <property type="entry name" value="RNA_pol_sigma70_r2"/>
</dbReference>
<keyword evidence="4" id="KW-0804">Transcription</keyword>
<dbReference type="InterPro" id="IPR013249">
    <property type="entry name" value="RNA_pol_sigma70_r4_t2"/>
</dbReference>
<dbReference type="InterPro" id="IPR039425">
    <property type="entry name" value="RNA_pol_sigma-70-like"/>
</dbReference>
<evidence type="ECO:0000256" key="4">
    <source>
        <dbReference type="ARBA" id="ARBA00023163"/>
    </source>
</evidence>
<dbReference type="AlphaFoldDB" id="A0A806TID0"/>
<dbReference type="PANTHER" id="PTHR43133">
    <property type="entry name" value="RNA POLYMERASE ECF-TYPE SIGMA FACTO"/>
    <property type="match status" value="1"/>
</dbReference>
<keyword evidence="2" id="KW-0805">Transcription regulation</keyword>
<dbReference type="CDD" id="cd06171">
    <property type="entry name" value="Sigma70_r4"/>
    <property type="match status" value="1"/>
</dbReference>
<dbReference type="Proteomes" id="UP000036410">
    <property type="component" value="Chromosome"/>
</dbReference>
<feature type="domain" description="RNA polymerase sigma factor 70 region 4 type 2" evidence="6">
    <location>
        <begin position="119"/>
        <end position="171"/>
    </location>
</feature>
<dbReference type="NCBIfam" id="NF006930">
    <property type="entry name" value="PRK09415.1"/>
    <property type="match status" value="1"/>
</dbReference>
<dbReference type="Pfam" id="PF08281">
    <property type="entry name" value="Sigma70_r4_2"/>
    <property type="match status" value="1"/>
</dbReference>
<dbReference type="InterPro" id="IPR013324">
    <property type="entry name" value="RNA_pol_sigma_r3/r4-like"/>
</dbReference>
<dbReference type="PANTHER" id="PTHR43133:SF60">
    <property type="entry name" value="RNA POLYMERASE SIGMA FACTOR SIGV"/>
    <property type="match status" value="1"/>
</dbReference>
<dbReference type="Gene3D" id="1.10.10.10">
    <property type="entry name" value="Winged helix-like DNA-binding domain superfamily/Winged helix DNA-binding domain"/>
    <property type="match status" value="1"/>
</dbReference>
<name>A0A806TID0_PRIMG</name>
<dbReference type="NCBIfam" id="TIGR02937">
    <property type="entry name" value="sigma70-ECF"/>
    <property type="match status" value="1"/>
</dbReference>
<dbReference type="InterPro" id="IPR014284">
    <property type="entry name" value="RNA_pol_sigma-70_dom"/>
</dbReference>
<dbReference type="RefSeq" id="WP_033579411.1">
    <property type="nucleotide sequence ID" value="NZ_CP010586.1"/>
</dbReference>
<evidence type="ECO:0000259" key="6">
    <source>
        <dbReference type="Pfam" id="PF08281"/>
    </source>
</evidence>
<dbReference type="Gene3D" id="1.10.1740.10">
    <property type="match status" value="1"/>
</dbReference>
<evidence type="ECO:0000313" key="8">
    <source>
        <dbReference type="Proteomes" id="UP000036410"/>
    </source>
</evidence>
<proteinExistence type="inferred from homology"/>
<accession>A0A806TID0</accession>
<evidence type="ECO:0000256" key="1">
    <source>
        <dbReference type="ARBA" id="ARBA00010641"/>
    </source>
</evidence>
<dbReference type="Pfam" id="PF04542">
    <property type="entry name" value="Sigma70_r2"/>
    <property type="match status" value="1"/>
</dbReference>
<evidence type="ECO:0000259" key="5">
    <source>
        <dbReference type="Pfam" id="PF04542"/>
    </source>
</evidence>
<dbReference type="SUPFAM" id="SSF88659">
    <property type="entry name" value="Sigma3 and sigma4 domains of RNA polymerase sigma factors"/>
    <property type="match status" value="1"/>
</dbReference>
<gene>
    <name evidence="7" type="primary">sigW_2</name>
    <name evidence="7" type="ORF">AS52_03023</name>
</gene>
<keyword evidence="3" id="KW-0731">Sigma factor</keyword>